<dbReference type="EMBL" id="KZ679007">
    <property type="protein sequence ID" value="PSS25946.1"/>
    <property type="molecule type" value="Genomic_DNA"/>
</dbReference>
<dbReference type="Proteomes" id="UP000241818">
    <property type="component" value="Unassembled WGS sequence"/>
</dbReference>
<name>A0A2T3BC82_AMORE</name>
<keyword evidence="3" id="KW-1185">Reference proteome</keyword>
<protein>
    <recommendedName>
        <fullName evidence="4">Secreted protein</fullName>
    </recommendedName>
</protein>
<sequence length="84" mass="8664">MSRVMVMVMLRLALSLGLRLAPSLDPAVSRLGDTLSAACVCLSAAVVLPSTAASSQWPSTPTLPLSHSPTLPPSLALLIPPSLF</sequence>
<accession>A0A2T3BC82</accession>
<organism evidence="2 3">
    <name type="scientific">Amorphotheca resinae ATCC 22711</name>
    <dbReference type="NCBI Taxonomy" id="857342"/>
    <lineage>
        <taxon>Eukaryota</taxon>
        <taxon>Fungi</taxon>
        <taxon>Dikarya</taxon>
        <taxon>Ascomycota</taxon>
        <taxon>Pezizomycotina</taxon>
        <taxon>Leotiomycetes</taxon>
        <taxon>Helotiales</taxon>
        <taxon>Amorphothecaceae</taxon>
        <taxon>Amorphotheca</taxon>
    </lineage>
</organism>
<gene>
    <name evidence="2" type="ORF">M430DRAFT_33465</name>
</gene>
<evidence type="ECO:0008006" key="4">
    <source>
        <dbReference type="Google" id="ProtNLM"/>
    </source>
</evidence>
<evidence type="ECO:0000313" key="2">
    <source>
        <dbReference type="EMBL" id="PSS25946.1"/>
    </source>
</evidence>
<proteinExistence type="predicted"/>
<feature type="chain" id="PRO_5015628625" description="Secreted protein" evidence="1">
    <location>
        <begin position="18"/>
        <end position="84"/>
    </location>
</feature>
<feature type="signal peptide" evidence="1">
    <location>
        <begin position="1"/>
        <end position="17"/>
    </location>
</feature>
<reference evidence="2 3" key="1">
    <citation type="journal article" date="2018" name="New Phytol.">
        <title>Comparative genomics and transcriptomics depict ericoid mycorrhizal fungi as versatile saprotrophs and plant mutualists.</title>
        <authorList>
            <person name="Martino E."/>
            <person name="Morin E."/>
            <person name="Grelet G.A."/>
            <person name="Kuo A."/>
            <person name="Kohler A."/>
            <person name="Daghino S."/>
            <person name="Barry K.W."/>
            <person name="Cichocki N."/>
            <person name="Clum A."/>
            <person name="Dockter R.B."/>
            <person name="Hainaut M."/>
            <person name="Kuo R.C."/>
            <person name="LaButti K."/>
            <person name="Lindahl B.D."/>
            <person name="Lindquist E.A."/>
            <person name="Lipzen A."/>
            <person name="Khouja H.R."/>
            <person name="Magnuson J."/>
            <person name="Murat C."/>
            <person name="Ohm R.A."/>
            <person name="Singer S.W."/>
            <person name="Spatafora J.W."/>
            <person name="Wang M."/>
            <person name="Veneault-Fourrey C."/>
            <person name="Henrissat B."/>
            <person name="Grigoriev I.V."/>
            <person name="Martin F.M."/>
            <person name="Perotto S."/>
        </authorList>
    </citation>
    <scope>NUCLEOTIDE SEQUENCE [LARGE SCALE GENOMIC DNA]</scope>
    <source>
        <strain evidence="2 3">ATCC 22711</strain>
    </source>
</reference>
<dbReference type="AlphaFoldDB" id="A0A2T3BC82"/>
<dbReference type="GeneID" id="36574455"/>
<dbReference type="RefSeq" id="XP_024724545.1">
    <property type="nucleotide sequence ID" value="XM_024866374.1"/>
</dbReference>
<evidence type="ECO:0000256" key="1">
    <source>
        <dbReference type="SAM" id="SignalP"/>
    </source>
</evidence>
<dbReference type="InParanoid" id="A0A2T3BC82"/>
<evidence type="ECO:0000313" key="3">
    <source>
        <dbReference type="Proteomes" id="UP000241818"/>
    </source>
</evidence>
<keyword evidence="1" id="KW-0732">Signal</keyword>